<dbReference type="PANTHER" id="PTHR48075">
    <property type="entry name" value="3-HYDROXYACYL-COA DEHYDROGENASE FAMILY PROTEIN"/>
    <property type="match status" value="1"/>
</dbReference>
<evidence type="ECO:0000259" key="2">
    <source>
        <dbReference type="Pfam" id="PF00725"/>
    </source>
</evidence>
<dbReference type="Pfam" id="PF02737">
    <property type="entry name" value="3HCDH_N"/>
    <property type="match status" value="1"/>
</dbReference>
<proteinExistence type="predicted"/>
<dbReference type="Gene3D" id="3.40.50.720">
    <property type="entry name" value="NAD(P)-binding Rossmann-like Domain"/>
    <property type="match status" value="1"/>
</dbReference>
<keyword evidence="5" id="KW-1185">Reference proteome</keyword>
<dbReference type="PANTHER" id="PTHR48075:SF5">
    <property type="entry name" value="3-HYDROXYBUTYRYL-COA DEHYDROGENASE"/>
    <property type="match status" value="1"/>
</dbReference>
<evidence type="ECO:0000256" key="1">
    <source>
        <dbReference type="ARBA" id="ARBA00023002"/>
    </source>
</evidence>
<reference evidence="5" key="1">
    <citation type="journal article" date="2019" name="Int. J. Syst. Evol. Microbiol.">
        <title>The Global Catalogue of Microorganisms (GCM) 10K type strain sequencing project: providing services to taxonomists for standard genome sequencing and annotation.</title>
        <authorList>
            <consortium name="The Broad Institute Genomics Platform"/>
            <consortium name="The Broad Institute Genome Sequencing Center for Infectious Disease"/>
            <person name="Wu L."/>
            <person name="Ma J."/>
        </authorList>
    </citation>
    <scope>NUCLEOTIDE SEQUENCE [LARGE SCALE GENOMIC DNA]</scope>
    <source>
        <strain evidence="5">JCM 31920</strain>
    </source>
</reference>
<dbReference type="Proteomes" id="UP001501508">
    <property type="component" value="Unassembled WGS sequence"/>
</dbReference>
<name>A0ABP8LRE4_9BACT</name>
<sequence length="302" mass="33350">MKQPILLSGEGKLLSSTAACLLRAGHDVYVICDGAEQARNTIVHHLSKSADLLPGNVKAGTLFFDESIGSRKFSLAIVITADDLNQKREVVQHADQHLEKDGILAVNLYATELQEVRPSASSPARVIGLNWTEPAHTTFFLEIIADSQTDPAVTDRLLALGKDWGKDPHIARSGFSVRARLEAALTREALFLVANEYATFEDIDRNCRNDAGYYLPFVGNGRYMDLMGTSAYGVVMKDLNRHLSKATELDEKTASLLSDQKLGMDAGEGFFSYSEKETASWKEKAESFSYKIHELISKYPSE</sequence>
<dbReference type="Gene3D" id="1.10.1040.10">
    <property type="entry name" value="N-(1-d-carboxylethyl)-l-norvaline Dehydrogenase, domain 2"/>
    <property type="match status" value="1"/>
</dbReference>
<evidence type="ECO:0000313" key="5">
    <source>
        <dbReference type="Proteomes" id="UP001501508"/>
    </source>
</evidence>
<dbReference type="Pfam" id="PF00725">
    <property type="entry name" value="3HCDH"/>
    <property type="match status" value="1"/>
</dbReference>
<protein>
    <recommendedName>
        <fullName evidence="6">3-hydroxyacyl-CoA dehydrogenase</fullName>
    </recommendedName>
</protein>
<evidence type="ECO:0000259" key="3">
    <source>
        <dbReference type="Pfam" id="PF02737"/>
    </source>
</evidence>
<feature type="domain" description="3-hydroxyacyl-CoA dehydrogenase C-terminal" evidence="2">
    <location>
        <begin position="178"/>
        <end position="273"/>
    </location>
</feature>
<dbReference type="InterPro" id="IPR013328">
    <property type="entry name" value="6PGD_dom2"/>
</dbReference>
<evidence type="ECO:0008006" key="6">
    <source>
        <dbReference type="Google" id="ProtNLM"/>
    </source>
</evidence>
<dbReference type="RefSeq" id="WP_345026724.1">
    <property type="nucleotide sequence ID" value="NZ_BAABEY010000009.1"/>
</dbReference>
<organism evidence="4 5">
    <name type="scientific">Ravibacter arvi</name>
    <dbReference type="NCBI Taxonomy" id="2051041"/>
    <lineage>
        <taxon>Bacteria</taxon>
        <taxon>Pseudomonadati</taxon>
        <taxon>Bacteroidota</taxon>
        <taxon>Cytophagia</taxon>
        <taxon>Cytophagales</taxon>
        <taxon>Spirosomataceae</taxon>
        <taxon>Ravibacter</taxon>
    </lineage>
</organism>
<dbReference type="SUPFAM" id="SSF51735">
    <property type="entry name" value="NAD(P)-binding Rossmann-fold domains"/>
    <property type="match status" value="1"/>
</dbReference>
<gene>
    <name evidence="4" type="ORF">GCM10023091_07580</name>
</gene>
<dbReference type="SUPFAM" id="SSF48179">
    <property type="entry name" value="6-phosphogluconate dehydrogenase C-terminal domain-like"/>
    <property type="match status" value="1"/>
</dbReference>
<dbReference type="InterPro" id="IPR006176">
    <property type="entry name" value="3-OHacyl-CoA_DH_NAD-bd"/>
</dbReference>
<dbReference type="InterPro" id="IPR006108">
    <property type="entry name" value="3HC_DH_C"/>
</dbReference>
<keyword evidence="1" id="KW-0560">Oxidoreductase</keyword>
<comment type="caution">
    <text evidence="4">The sequence shown here is derived from an EMBL/GenBank/DDBJ whole genome shotgun (WGS) entry which is preliminary data.</text>
</comment>
<dbReference type="InterPro" id="IPR036291">
    <property type="entry name" value="NAD(P)-bd_dom_sf"/>
</dbReference>
<dbReference type="InterPro" id="IPR008927">
    <property type="entry name" value="6-PGluconate_DH-like_C_sf"/>
</dbReference>
<accession>A0ABP8LRE4</accession>
<dbReference type="EMBL" id="BAABEY010000009">
    <property type="protein sequence ID" value="GAA4433713.1"/>
    <property type="molecule type" value="Genomic_DNA"/>
</dbReference>
<evidence type="ECO:0000313" key="4">
    <source>
        <dbReference type="EMBL" id="GAA4433713.1"/>
    </source>
</evidence>
<feature type="domain" description="3-hydroxyacyl-CoA dehydrogenase NAD binding" evidence="3">
    <location>
        <begin position="9"/>
        <end position="168"/>
    </location>
</feature>